<evidence type="ECO:0000313" key="4">
    <source>
        <dbReference type="Proteomes" id="UP000078555"/>
    </source>
</evidence>
<evidence type="ECO:0000313" key="3">
    <source>
        <dbReference type="Proteomes" id="UP000078550"/>
    </source>
</evidence>
<sequence>MVRTESINSYARYNTIKLGYPHLRMYAKADVCEKSFLQQHRSFAAKSKRGNDSPPPQPLLLGPHWDVWGHTEAHWNLLHVGQVSTFATYVPFLLHDFRHATQ</sequence>
<reference evidence="3" key="3">
    <citation type="submission" date="2016-05" db="EMBL/GenBank/DDBJ databases">
        <authorList>
            <person name="Naeem Raeece"/>
        </authorList>
    </citation>
    <scope>NUCLEOTIDE SEQUENCE [LARGE SCALE GENOMIC DNA]</scope>
</reference>
<dbReference type="Proteomes" id="UP000078550">
    <property type="component" value="Unassembled WGS sequence"/>
</dbReference>
<dbReference type="Proteomes" id="UP000078555">
    <property type="component" value="Unassembled WGS sequence"/>
</dbReference>
<evidence type="ECO:0000313" key="2">
    <source>
        <dbReference type="EMBL" id="SBT46054.1"/>
    </source>
</evidence>
<dbReference type="EMBL" id="FLRE01000181">
    <property type="protein sequence ID" value="SBT46054.1"/>
    <property type="molecule type" value="Genomic_DNA"/>
</dbReference>
<proteinExistence type="predicted"/>
<reference evidence="1" key="1">
    <citation type="submission" date="2016-05" db="EMBL/GenBank/DDBJ databases">
        <authorList>
            <person name="Lavstsen T."/>
            <person name="Jespersen J.S."/>
        </authorList>
    </citation>
    <scope>NUCLEOTIDE SEQUENCE [LARGE SCALE GENOMIC DNA]</scope>
</reference>
<dbReference type="AlphaFoldDB" id="A0A1A8ZNN5"/>
<evidence type="ECO:0000313" key="1">
    <source>
        <dbReference type="EMBL" id="SBT45476.1"/>
    </source>
</evidence>
<name>A0A1A8ZNN5_PLAOA</name>
<dbReference type="EMBL" id="FLRD01000137">
    <property type="protein sequence ID" value="SBT45476.1"/>
    <property type="molecule type" value="Genomic_DNA"/>
</dbReference>
<organism evidence="1 4">
    <name type="scientific">Plasmodium ovale wallikeri</name>
    <dbReference type="NCBI Taxonomy" id="864142"/>
    <lineage>
        <taxon>Eukaryota</taxon>
        <taxon>Sar</taxon>
        <taxon>Alveolata</taxon>
        <taxon>Apicomplexa</taxon>
        <taxon>Aconoidasida</taxon>
        <taxon>Haemosporida</taxon>
        <taxon>Plasmodiidae</taxon>
        <taxon>Plasmodium</taxon>
        <taxon>Plasmodium (Plasmodium)</taxon>
    </lineage>
</organism>
<reference evidence="4" key="2">
    <citation type="submission" date="2016-05" db="EMBL/GenBank/DDBJ databases">
        <authorList>
            <person name="Naeem R."/>
        </authorList>
    </citation>
    <scope>NUCLEOTIDE SEQUENCE [LARGE SCALE GENOMIC DNA]</scope>
</reference>
<accession>A0A1A8ZNN5</accession>
<keyword evidence="4" id="KW-1185">Reference proteome</keyword>
<gene>
    <name evidence="1" type="ORF">POVWA1_051900</name>
    <name evidence="2" type="ORF">POVWA2_051270</name>
</gene>
<protein>
    <submittedName>
        <fullName evidence="1">Uncharacterized protein</fullName>
    </submittedName>
</protein>